<protein>
    <submittedName>
        <fullName evidence="1">Kinase-like protein</fullName>
    </submittedName>
</protein>
<dbReference type="Proteomes" id="UP000308600">
    <property type="component" value="Unassembled WGS sequence"/>
</dbReference>
<name>A0ACD3B8Y4_9AGAR</name>
<evidence type="ECO:0000313" key="2">
    <source>
        <dbReference type="Proteomes" id="UP000308600"/>
    </source>
</evidence>
<reference evidence="1 2" key="1">
    <citation type="journal article" date="2019" name="Nat. Ecol. Evol.">
        <title>Megaphylogeny resolves global patterns of mushroom evolution.</title>
        <authorList>
            <person name="Varga T."/>
            <person name="Krizsan K."/>
            <person name="Foldi C."/>
            <person name="Dima B."/>
            <person name="Sanchez-Garcia M."/>
            <person name="Sanchez-Ramirez S."/>
            <person name="Szollosi G.J."/>
            <person name="Szarkandi J.G."/>
            <person name="Papp V."/>
            <person name="Albert L."/>
            <person name="Andreopoulos W."/>
            <person name="Angelini C."/>
            <person name="Antonin V."/>
            <person name="Barry K.W."/>
            <person name="Bougher N.L."/>
            <person name="Buchanan P."/>
            <person name="Buyck B."/>
            <person name="Bense V."/>
            <person name="Catcheside P."/>
            <person name="Chovatia M."/>
            <person name="Cooper J."/>
            <person name="Damon W."/>
            <person name="Desjardin D."/>
            <person name="Finy P."/>
            <person name="Geml J."/>
            <person name="Haridas S."/>
            <person name="Hughes K."/>
            <person name="Justo A."/>
            <person name="Karasinski D."/>
            <person name="Kautmanova I."/>
            <person name="Kiss B."/>
            <person name="Kocsube S."/>
            <person name="Kotiranta H."/>
            <person name="LaButti K.M."/>
            <person name="Lechner B.E."/>
            <person name="Liimatainen K."/>
            <person name="Lipzen A."/>
            <person name="Lukacs Z."/>
            <person name="Mihaltcheva S."/>
            <person name="Morgado L.N."/>
            <person name="Niskanen T."/>
            <person name="Noordeloos M.E."/>
            <person name="Ohm R.A."/>
            <person name="Ortiz-Santana B."/>
            <person name="Ovrebo C."/>
            <person name="Racz N."/>
            <person name="Riley R."/>
            <person name="Savchenko A."/>
            <person name="Shiryaev A."/>
            <person name="Soop K."/>
            <person name="Spirin V."/>
            <person name="Szebenyi C."/>
            <person name="Tomsovsky M."/>
            <person name="Tulloss R.E."/>
            <person name="Uehling J."/>
            <person name="Grigoriev I.V."/>
            <person name="Vagvolgyi C."/>
            <person name="Papp T."/>
            <person name="Martin F.M."/>
            <person name="Miettinen O."/>
            <person name="Hibbett D.S."/>
            <person name="Nagy L.G."/>
        </authorList>
    </citation>
    <scope>NUCLEOTIDE SEQUENCE [LARGE SCALE GENOMIC DNA]</scope>
    <source>
        <strain evidence="1 2">NL-1719</strain>
    </source>
</reference>
<keyword evidence="2" id="KW-1185">Reference proteome</keyword>
<evidence type="ECO:0000313" key="1">
    <source>
        <dbReference type="EMBL" id="TFK74300.1"/>
    </source>
</evidence>
<gene>
    <name evidence="1" type="ORF">BDN72DRAFT_789553</name>
</gene>
<accession>A0ACD3B8Y4</accession>
<dbReference type="EMBL" id="ML208269">
    <property type="protein sequence ID" value="TFK74300.1"/>
    <property type="molecule type" value="Genomic_DNA"/>
</dbReference>
<proteinExistence type="predicted"/>
<organism evidence="1 2">
    <name type="scientific">Pluteus cervinus</name>
    <dbReference type="NCBI Taxonomy" id="181527"/>
    <lineage>
        <taxon>Eukaryota</taxon>
        <taxon>Fungi</taxon>
        <taxon>Dikarya</taxon>
        <taxon>Basidiomycota</taxon>
        <taxon>Agaricomycotina</taxon>
        <taxon>Agaricomycetes</taxon>
        <taxon>Agaricomycetidae</taxon>
        <taxon>Agaricales</taxon>
        <taxon>Pluteineae</taxon>
        <taxon>Pluteaceae</taxon>
        <taxon>Pluteus</taxon>
    </lineage>
</organism>
<sequence length="398" mass="46198">MASTQTHTGETQATPEIAPKPQSALERLNAILRRGAALTVPEFFWRDLVPWLETKGYKLRPRYQAGWEPVIPMSRLVAPLHEDYLPMARAAIADAIRIKDGKRVLLKRVRKSDYPHELEITRYFNMETLASDPHNHCVRLEETLDVPDDSNITIAVFPFLQQLVGLRFDTVGEIIDFLQQIFTGLQFMHQHHVAHRDINADNIMMDGDEMFPKGWNHNFPELTPDGKKRVKAFTRTQKPPKYYLIDFGLSRQYDASETNPLEAPIMGGDRTVPEFKTGKELVNPFHTDIYYIGNMIREYIIEGTEIEFKGHFETDFLKPLVADMVQDDPVKRPTIDEVVTRFQEICKEQTSWKLRSRPAPRRRENIFKAIPHQLGHWTRRIGYIARRIHPIPSRSPPK</sequence>